<protein>
    <submittedName>
        <fullName evidence="1">DNA-binding domain-containing protein</fullName>
    </submittedName>
</protein>
<comment type="caution">
    <text evidence="1">The sequence shown here is derived from an EMBL/GenBank/DDBJ whole genome shotgun (WGS) entry which is preliminary data.</text>
</comment>
<reference evidence="1 2" key="1">
    <citation type="submission" date="2016-10" db="EMBL/GenBank/DDBJ databases">
        <title>Comparative genomics uncovers the prolific and rare metabolic potential of the cyanobacterial genus Moorea.</title>
        <authorList>
            <person name="Leao T."/>
            <person name="Castelao G."/>
            <person name="Korobeynikov A."/>
            <person name="Monroe E.A."/>
            <person name="Podell S."/>
            <person name="Glukhov E."/>
            <person name="Allen E."/>
            <person name="Gerwick W.H."/>
            <person name="Gerwick L."/>
        </authorList>
    </citation>
    <scope>NUCLEOTIDE SEQUENCE [LARGE SCALE GENOMIC DNA]</scope>
    <source>
        <strain evidence="1 2">PNG5-198</strain>
    </source>
</reference>
<dbReference type="GO" id="GO:0003677">
    <property type="term" value="F:DNA binding"/>
    <property type="evidence" value="ECO:0007669"/>
    <property type="project" value="UniProtKB-KW"/>
</dbReference>
<sequence>MSRSQIAVIIALYLLKELNSYVKRIGISKTEVVVGALALYLGCESDVPLNQRLALLKAKV</sequence>
<organism evidence="1 2">
    <name type="scientific">Moorena bouillonii PNG</name>
    <dbReference type="NCBI Taxonomy" id="568701"/>
    <lineage>
        <taxon>Bacteria</taxon>
        <taxon>Bacillati</taxon>
        <taxon>Cyanobacteriota</taxon>
        <taxon>Cyanophyceae</taxon>
        <taxon>Coleofasciculales</taxon>
        <taxon>Coleofasciculaceae</taxon>
        <taxon>Moorena</taxon>
    </lineage>
</organism>
<proteinExistence type="predicted"/>
<accession>A0A1U7NBM1</accession>
<keyword evidence="2" id="KW-1185">Reference proteome</keyword>
<gene>
    <name evidence="1" type="ORF">BJP37_17010</name>
</gene>
<dbReference type="AlphaFoldDB" id="A0A1U7NBM1"/>
<evidence type="ECO:0000313" key="2">
    <source>
        <dbReference type="Proteomes" id="UP000186657"/>
    </source>
</evidence>
<dbReference type="EMBL" id="MKZS01000001">
    <property type="protein sequence ID" value="OLT63346.1"/>
    <property type="molecule type" value="Genomic_DNA"/>
</dbReference>
<name>A0A1U7NBM1_9CYAN</name>
<keyword evidence="1" id="KW-0238">DNA-binding</keyword>
<evidence type="ECO:0000313" key="1">
    <source>
        <dbReference type="EMBL" id="OLT63346.1"/>
    </source>
</evidence>
<dbReference type="Proteomes" id="UP000186657">
    <property type="component" value="Unassembled WGS sequence"/>
</dbReference>